<comment type="caution">
    <text evidence="1">The sequence shown here is derived from an EMBL/GenBank/DDBJ whole genome shotgun (WGS) entry which is preliminary data.</text>
</comment>
<sequence>MPSIRKIPLIISGCQRGNTSPLIVFGKDSSSMAASDVDYVIAINTDGYQIELASWEADRHEDYDRLKPLSHADVILTCFSIDSPDSLEESPHSGRPVLCNHSLSQAIILVRNKNRPTFLLTVPHPPTMKKDHVAPEEGHTIAKDADASG</sequence>
<organism evidence="1 2">
    <name type="scientific">Hyalomma asiaticum</name>
    <name type="common">Tick</name>
    <dbReference type="NCBI Taxonomy" id="266040"/>
    <lineage>
        <taxon>Eukaryota</taxon>
        <taxon>Metazoa</taxon>
        <taxon>Ecdysozoa</taxon>
        <taxon>Arthropoda</taxon>
        <taxon>Chelicerata</taxon>
        <taxon>Arachnida</taxon>
        <taxon>Acari</taxon>
        <taxon>Parasitiformes</taxon>
        <taxon>Ixodida</taxon>
        <taxon>Ixodoidea</taxon>
        <taxon>Ixodidae</taxon>
        <taxon>Hyalomminae</taxon>
        <taxon>Hyalomma</taxon>
    </lineage>
</organism>
<name>A0ACB7TIE1_HYAAI</name>
<keyword evidence="2" id="KW-1185">Reference proteome</keyword>
<proteinExistence type="predicted"/>
<gene>
    <name evidence="1" type="ORF">HPB50_010557</name>
</gene>
<dbReference type="Proteomes" id="UP000821845">
    <property type="component" value="Chromosome 1"/>
</dbReference>
<dbReference type="EMBL" id="CM023481">
    <property type="protein sequence ID" value="KAH6945903.1"/>
    <property type="molecule type" value="Genomic_DNA"/>
</dbReference>
<evidence type="ECO:0000313" key="1">
    <source>
        <dbReference type="EMBL" id="KAH6945903.1"/>
    </source>
</evidence>
<accession>A0ACB7TIE1</accession>
<evidence type="ECO:0000313" key="2">
    <source>
        <dbReference type="Proteomes" id="UP000821845"/>
    </source>
</evidence>
<reference evidence="1" key="1">
    <citation type="submission" date="2020-05" db="EMBL/GenBank/DDBJ databases">
        <title>Large-scale comparative analyses of tick genomes elucidate their genetic diversity and vector capacities.</title>
        <authorList>
            <person name="Jia N."/>
            <person name="Wang J."/>
            <person name="Shi W."/>
            <person name="Du L."/>
            <person name="Sun Y."/>
            <person name="Zhan W."/>
            <person name="Jiang J."/>
            <person name="Wang Q."/>
            <person name="Zhang B."/>
            <person name="Ji P."/>
            <person name="Sakyi L.B."/>
            <person name="Cui X."/>
            <person name="Yuan T."/>
            <person name="Jiang B."/>
            <person name="Yang W."/>
            <person name="Lam T.T.-Y."/>
            <person name="Chang Q."/>
            <person name="Ding S."/>
            <person name="Wang X."/>
            <person name="Zhu J."/>
            <person name="Ruan X."/>
            <person name="Zhao L."/>
            <person name="Wei J."/>
            <person name="Que T."/>
            <person name="Du C."/>
            <person name="Cheng J."/>
            <person name="Dai P."/>
            <person name="Han X."/>
            <person name="Huang E."/>
            <person name="Gao Y."/>
            <person name="Liu J."/>
            <person name="Shao H."/>
            <person name="Ye R."/>
            <person name="Li L."/>
            <person name="Wei W."/>
            <person name="Wang X."/>
            <person name="Wang C."/>
            <person name="Yang T."/>
            <person name="Huo Q."/>
            <person name="Li W."/>
            <person name="Guo W."/>
            <person name="Chen H."/>
            <person name="Zhou L."/>
            <person name="Ni X."/>
            <person name="Tian J."/>
            <person name="Zhou Y."/>
            <person name="Sheng Y."/>
            <person name="Liu T."/>
            <person name="Pan Y."/>
            <person name="Xia L."/>
            <person name="Li J."/>
            <person name="Zhao F."/>
            <person name="Cao W."/>
        </authorList>
    </citation>
    <scope>NUCLEOTIDE SEQUENCE</scope>
    <source>
        <strain evidence="1">Hyas-2018</strain>
    </source>
</reference>
<protein>
    <submittedName>
        <fullName evidence="1">Uncharacterized protein</fullName>
    </submittedName>
</protein>